<dbReference type="Gene3D" id="6.10.280.180">
    <property type="entry name" value="Plasmodium RESA, N-terminal helical domain"/>
    <property type="match status" value="1"/>
</dbReference>
<feature type="domain" description="Plasmodium RESA N-terminal" evidence="1">
    <location>
        <begin position="162"/>
        <end position="286"/>
    </location>
</feature>
<evidence type="ECO:0000313" key="2">
    <source>
        <dbReference type="EMBL" id="GAW79870.1"/>
    </source>
</evidence>
<protein>
    <submittedName>
        <fullName evidence="2">Phist protein</fullName>
    </submittedName>
</protein>
<evidence type="ECO:0000313" key="3">
    <source>
        <dbReference type="Proteomes" id="UP000195521"/>
    </source>
</evidence>
<dbReference type="GeneID" id="39746582"/>
<dbReference type="AlphaFoldDB" id="A0A1Y1JCB2"/>
<name>A0A1Y1JCB2_PLAGO</name>
<reference evidence="3" key="1">
    <citation type="submission" date="2017-04" db="EMBL/GenBank/DDBJ databases">
        <title>Plasmodium gonderi genome.</title>
        <authorList>
            <person name="Arisue N."/>
            <person name="Honma H."/>
            <person name="Kawai S."/>
            <person name="Tougan T."/>
            <person name="Tanabe K."/>
            <person name="Horii T."/>
        </authorList>
    </citation>
    <scope>NUCLEOTIDE SEQUENCE [LARGE SCALE GENOMIC DNA]</scope>
    <source>
        <strain evidence="3">ATCC 30045</strain>
    </source>
</reference>
<gene>
    <name evidence="2" type="ORF">PGO_060140</name>
</gene>
<dbReference type="Proteomes" id="UP000195521">
    <property type="component" value="Unassembled WGS sequence"/>
</dbReference>
<comment type="caution">
    <text evidence="2">The sequence shown here is derived from an EMBL/GenBank/DDBJ whole genome shotgun (WGS) entry which is preliminary data.</text>
</comment>
<dbReference type="InterPro" id="IPR019111">
    <property type="entry name" value="PRESA_N"/>
</dbReference>
<dbReference type="PANTHER" id="PTHR36193:SF23">
    <property type="entry name" value="PHISTB DOMAIN-CONTAINING RESA-LIKE PROTEIN 1"/>
    <property type="match status" value="1"/>
</dbReference>
<dbReference type="RefSeq" id="XP_028542459.1">
    <property type="nucleotide sequence ID" value="XM_028686658.1"/>
</dbReference>
<dbReference type="NCBIfam" id="TIGR01639">
    <property type="entry name" value="P_fal_TIGR01639"/>
    <property type="match status" value="1"/>
</dbReference>
<dbReference type="InterPro" id="IPR006526">
    <property type="entry name" value="Export_prot_PHISTa/b/c"/>
</dbReference>
<dbReference type="EMBL" id="BDQF01000007">
    <property type="protein sequence ID" value="GAW79870.1"/>
    <property type="molecule type" value="Genomic_DNA"/>
</dbReference>
<dbReference type="OrthoDB" id="386117at2759"/>
<proteinExistence type="predicted"/>
<organism evidence="2 3">
    <name type="scientific">Plasmodium gonderi</name>
    <dbReference type="NCBI Taxonomy" id="77519"/>
    <lineage>
        <taxon>Eukaryota</taxon>
        <taxon>Sar</taxon>
        <taxon>Alveolata</taxon>
        <taxon>Apicomplexa</taxon>
        <taxon>Aconoidasida</taxon>
        <taxon>Haemosporida</taxon>
        <taxon>Plasmodiidae</taxon>
        <taxon>Plasmodium</taxon>
        <taxon>Plasmodium (Plasmodium)</taxon>
    </lineage>
</organism>
<evidence type="ECO:0000259" key="1">
    <source>
        <dbReference type="Pfam" id="PF09687"/>
    </source>
</evidence>
<dbReference type="OMA" id="WKICEAI"/>
<dbReference type="Pfam" id="PF09687">
    <property type="entry name" value="PRESAN"/>
    <property type="match status" value="1"/>
</dbReference>
<dbReference type="InterPro" id="IPR044885">
    <property type="entry name" value="PRESA_N_sf"/>
</dbReference>
<accession>A0A1Y1JCB2</accession>
<keyword evidence="3" id="KW-1185">Reference proteome</keyword>
<dbReference type="PANTHER" id="PTHR36193">
    <property type="entry name" value="PHISTB DOMAIN-CONTAINING RESA-LIKE PROTEIN 1"/>
    <property type="match status" value="1"/>
</dbReference>
<sequence>MNHHFQWNTSRDDVGRKKFLPALLFFSLCFVFCLSHQCLHTNDSEKQKPKWEKNPNILRMLSEISLDRLEKFVDLNDIKLLEANRHLYFLPISSTIIKEEEMKFFEKKCEKSGKNENISCTKEDSSDICDNYNRSRRGNIDSEYEGSQIEREIIYETRFYKELTEEEFENVVNGLGVYVDVKDMNVLWNYVNANRKKKYLNLKEEMWKECEFLSRKYNIPEECTMKAWRKAHLHLKDDLIKKERDDYLDLKTFIDAGTIPRCKYISFLIDKYESWNDLLDMATDSWKSSISSSFDKYLVQDRLEKEID</sequence>